<dbReference type="RefSeq" id="XP_053541787.1">
    <property type="nucleotide sequence ID" value="XM_053685812.1"/>
</dbReference>
<dbReference type="InterPro" id="IPR051713">
    <property type="entry name" value="T-cell_Activation_Regulation"/>
</dbReference>
<evidence type="ECO:0000256" key="4">
    <source>
        <dbReference type="ARBA" id="ARBA00022729"/>
    </source>
</evidence>
<protein>
    <submittedName>
        <fullName evidence="16">Uncharacterized protein LOC108261627 isoform X1</fullName>
    </submittedName>
</protein>
<dbReference type="GO" id="GO:0006955">
    <property type="term" value="P:immune response"/>
    <property type="evidence" value="ECO:0007669"/>
    <property type="project" value="TreeGrafter"/>
</dbReference>
<feature type="domain" description="Immunoglobulin V-set" evidence="13">
    <location>
        <begin position="49"/>
        <end position="124"/>
    </location>
</feature>
<gene>
    <name evidence="16" type="primary">LOC108261627</name>
</gene>
<evidence type="ECO:0000256" key="6">
    <source>
        <dbReference type="ARBA" id="ARBA00023136"/>
    </source>
</evidence>
<evidence type="ECO:0000256" key="2">
    <source>
        <dbReference type="ARBA" id="ARBA00022475"/>
    </source>
</evidence>
<feature type="compositionally biased region" description="Polar residues" evidence="11">
    <location>
        <begin position="433"/>
        <end position="448"/>
    </location>
</feature>
<evidence type="ECO:0000256" key="12">
    <source>
        <dbReference type="SAM" id="Phobius"/>
    </source>
</evidence>
<dbReference type="InterPro" id="IPR036179">
    <property type="entry name" value="Ig-like_dom_sf"/>
</dbReference>
<dbReference type="InterPro" id="IPR013783">
    <property type="entry name" value="Ig-like_fold"/>
</dbReference>
<keyword evidence="4" id="KW-0732">Signal</keyword>
<dbReference type="PANTHER" id="PTHR25466">
    <property type="entry name" value="T-LYMPHOCYTE ACTIVATION ANTIGEN"/>
    <property type="match status" value="1"/>
</dbReference>
<accession>A0A9F7TQ86</accession>
<dbReference type="AlphaFoldDB" id="A0A9F7TQ86"/>
<keyword evidence="2" id="KW-1003">Cell membrane</keyword>
<evidence type="ECO:0000256" key="3">
    <source>
        <dbReference type="ARBA" id="ARBA00022692"/>
    </source>
</evidence>
<dbReference type="SMART" id="SM00406">
    <property type="entry name" value="IGv"/>
    <property type="match status" value="2"/>
</dbReference>
<reference evidence="15" key="1">
    <citation type="journal article" date="2016" name="Nat. Commun.">
        <title>The channel catfish genome sequence provides insights into the evolution of scale formation in teleosts.</title>
        <authorList>
            <person name="Liu Z."/>
            <person name="Liu S."/>
            <person name="Yao J."/>
            <person name="Bao L."/>
            <person name="Zhang J."/>
            <person name="Li Y."/>
            <person name="Jiang C."/>
            <person name="Sun L."/>
            <person name="Wang R."/>
            <person name="Zhang Y."/>
            <person name="Zhou T."/>
            <person name="Zeng Q."/>
            <person name="Fu Q."/>
            <person name="Gao S."/>
            <person name="Li N."/>
            <person name="Koren S."/>
            <person name="Jiang Y."/>
            <person name="Zimin A."/>
            <person name="Xu P."/>
            <person name="Phillippy A.M."/>
            <person name="Geng X."/>
            <person name="Song L."/>
            <person name="Sun F."/>
            <person name="Li C."/>
            <person name="Wang X."/>
            <person name="Chen A."/>
            <person name="Jin Y."/>
            <person name="Yuan Z."/>
            <person name="Yang Y."/>
            <person name="Tan S."/>
            <person name="Peatman E."/>
            <person name="Lu J."/>
            <person name="Qin Z."/>
            <person name="Dunham R."/>
            <person name="Li Z."/>
            <person name="Sonstegard T."/>
            <person name="Feng J."/>
            <person name="Danzmann R.G."/>
            <person name="Schroeder S."/>
            <person name="Scheffler B."/>
            <person name="Duke M.V."/>
            <person name="Ballard L."/>
            <person name="Kucuktas H."/>
            <person name="Kaltenboeck L."/>
            <person name="Liu H."/>
            <person name="Armbruster J."/>
            <person name="Xie Y."/>
            <person name="Kirby M.L."/>
            <person name="Tian Y."/>
            <person name="Flanagan M.E."/>
            <person name="Mu W."/>
            <person name="Waldbieser G.C."/>
        </authorList>
    </citation>
    <scope>NUCLEOTIDE SEQUENCE [LARGE SCALE GENOMIC DNA]</scope>
    <source>
        <strain evidence="15">SDA103</strain>
    </source>
</reference>
<keyword evidence="5 12" id="KW-1133">Transmembrane helix</keyword>
<dbReference type="InterPro" id="IPR003599">
    <property type="entry name" value="Ig_sub"/>
</dbReference>
<evidence type="ECO:0000259" key="14">
    <source>
        <dbReference type="SMART" id="SM00409"/>
    </source>
</evidence>
<feature type="domain" description="Immunoglobulin" evidence="14">
    <location>
        <begin position="39"/>
        <end position="143"/>
    </location>
</feature>
<keyword evidence="10" id="KW-0393">Immunoglobulin domain</keyword>
<keyword evidence="9" id="KW-0325">Glycoprotein</keyword>
<keyword evidence="3 12" id="KW-0812">Transmembrane</keyword>
<feature type="domain" description="Immunoglobulin" evidence="14">
    <location>
        <begin position="268"/>
        <end position="372"/>
    </location>
</feature>
<proteinExistence type="predicted"/>
<feature type="region of interest" description="Disordered" evidence="11">
    <location>
        <begin position="427"/>
        <end position="488"/>
    </location>
</feature>
<dbReference type="GO" id="GO:0071222">
    <property type="term" value="P:cellular response to lipopolysaccharide"/>
    <property type="evidence" value="ECO:0007669"/>
    <property type="project" value="TreeGrafter"/>
</dbReference>
<dbReference type="KEGG" id="ipu:108261627"/>
<evidence type="ECO:0000256" key="7">
    <source>
        <dbReference type="ARBA" id="ARBA00023157"/>
    </source>
</evidence>
<dbReference type="GO" id="GO:0042102">
    <property type="term" value="P:positive regulation of T cell proliferation"/>
    <property type="evidence" value="ECO:0007669"/>
    <property type="project" value="TreeGrafter"/>
</dbReference>
<feature type="domain" description="Immunoglobulin V-set" evidence="13">
    <location>
        <begin position="166"/>
        <end position="241"/>
    </location>
</feature>
<keyword evidence="8" id="KW-0675">Receptor</keyword>
<dbReference type="SUPFAM" id="SSF48726">
    <property type="entry name" value="Immunoglobulin"/>
    <property type="match status" value="3"/>
</dbReference>
<keyword evidence="15" id="KW-1185">Reference proteome</keyword>
<dbReference type="GeneID" id="108261627"/>
<keyword evidence="7" id="KW-1015">Disulfide bond</keyword>
<evidence type="ECO:0000313" key="15">
    <source>
        <dbReference type="Proteomes" id="UP000221080"/>
    </source>
</evidence>
<dbReference type="GO" id="GO:0042130">
    <property type="term" value="P:negative regulation of T cell proliferation"/>
    <property type="evidence" value="ECO:0007669"/>
    <property type="project" value="TreeGrafter"/>
</dbReference>
<evidence type="ECO:0000256" key="1">
    <source>
        <dbReference type="ARBA" id="ARBA00004251"/>
    </source>
</evidence>
<feature type="compositionally biased region" description="Acidic residues" evidence="11">
    <location>
        <begin position="449"/>
        <end position="458"/>
    </location>
</feature>
<dbReference type="GO" id="GO:0009897">
    <property type="term" value="C:external side of plasma membrane"/>
    <property type="evidence" value="ECO:0007669"/>
    <property type="project" value="TreeGrafter"/>
</dbReference>
<feature type="transmembrane region" description="Helical" evidence="12">
    <location>
        <begin position="396"/>
        <end position="418"/>
    </location>
</feature>
<organism evidence="15 16">
    <name type="scientific">Ictalurus punctatus</name>
    <name type="common">Channel catfish</name>
    <name type="synonym">Silurus punctatus</name>
    <dbReference type="NCBI Taxonomy" id="7998"/>
    <lineage>
        <taxon>Eukaryota</taxon>
        <taxon>Metazoa</taxon>
        <taxon>Chordata</taxon>
        <taxon>Craniata</taxon>
        <taxon>Vertebrata</taxon>
        <taxon>Euteleostomi</taxon>
        <taxon>Actinopterygii</taxon>
        <taxon>Neopterygii</taxon>
        <taxon>Teleostei</taxon>
        <taxon>Ostariophysi</taxon>
        <taxon>Siluriformes</taxon>
        <taxon>Ictaluridae</taxon>
        <taxon>Ictalurus</taxon>
    </lineage>
</organism>
<evidence type="ECO:0000313" key="16">
    <source>
        <dbReference type="RefSeq" id="XP_053541787.1"/>
    </source>
</evidence>
<keyword evidence="6 12" id="KW-0472">Membrane</keyword>
<evidence type="ECO:0000256" key="8">
    <source>
        <dbReference type="ARBA" id="ARBA00023170"/>
    </source>
</evidence>
<feature type="domain" description="Immunoglobulin" evidence="14">
    <location>
        <begin position="156"/>
        <end position="260"/>
    </location>
</feature>
<evidence type="ECO:0000256" key="9">
    <source>
        <dbReference type="ARBA" id="ARBA00023180"/>
    </source>
</evidence>
<dbReference type="InterPro" id="IPR013106">
    <property type="entry name" value="Ig_V-set"/>
</dbReference>
<dbReference type="SMART" id="SM00409">
    <property type="entry name" value="IG"/>
    <property type="match status" value="3"/>
</dbReference>
<reference evidence="16" key="2">
    <citation type="submission" date="2025-08" db="UniProtKB">
        <authorList>
            <consortium name="RefSeq"/>
        </authorList>
    </citation>
    <scope>IDENTIFICATION</scope>
    <source>
        <tissue evidence="16">Blood</tissue>
    </source>
</reference>
<evidence type="ECO:0000256" key="5">
    <source>
        <dbReference type="ARBA" id="ARBA00022989"/>
    </source>
</evidence>
<dbReference type="PANTHER" id="PTHR25466:SF11">
    <property type="entry name" value="GALECTIN 17-RELATED"/>
    <property type="match status" value="1"/>
</dbReference>
<dbReference type="Proteomes" id="UP000221080">
    <property type="component" value="Chromosome 14"/>
</dbReference>
<evidence type="ECO:0000256" key="11">
    <source>
        <dbReference type="SAM" id="MobiDB-lite"/>
    </source>
</evidence>
<dbReference type="GO" id="GO:0007166">
    <property type="term" value="P:cell surface receptor signaling pathway"/>
    <property type="evidence" value="ECO:0007669"/>
    <property type="project" value="TreeGrafter"/>
</dbReference>
<evidence type="ECO:0000256" key="10">
    <source>
        <dbReference type="ARBA" id="ARBA00023319"/>
    </source>
</evidence>
<name>A0A9F7TQ86_ICTPU</name>
<dbReference type="Gene3D" id="2.60.40.10">
    <property type="entry name" value="Immunoglobulins"/>
    <property type="match status" value="3"/>
</dbReference>
<evidence type="ECO:0000259" key="13">
    <source>
        <dbReference type="SMART" id="SM00406"/>
    </source>
</evidence>
<comment type="subcellular location">
    <subcellularLocation>
        <location evidence="1">Cell membrane</location>
        <topology evidence="1">Single-pass type I membrane protein</topology>
    </subcellularLocation>
</comment>
<dbReference type="Pfam" id="PF07686">
    <property type="entry name" value="V-set"/>
    <property type="match status" value="3"/>
</dbReference>
<dbReference type="OrthoDB" id="8960739at2759"/>
<sequence length="488" mass="53726">MMKMFTRSSRHSRGIMTSCYSICIVLGIVCVNPLSAVSEFTVSGQVGSTAVLPCKLQTEVNGPPYIKWSIESETVFERVGEETYQGKGYEGRVDVPEEELRKGNCSLVLRNLTPTDAALYWSAKIVSRTKGSVETETVEISRVHLSVEDPLSAVSEFTVSGHVGSTAVLPCKLQTEVNGPPYIKWSIESVTVFERVGEETYQGEGYEGRVDVPEEELRKGNCSLVLRNLTPTDAALYWSAKIVSRTKGSVETETVEISRVHLSVEVPEFTVSGHVGSTAVLPCELQTEVTGIPHIIWEIKSETVFERRGEETNQGEGYEGRVDVPEEELLKGNCTLVLRNLTPTDAAVYRSYKAVSGTKGSVETKTVEISRVNLSVEEKQKEEREAEKEVPRGVRVGVAGTIAVIAVIAVIGAVLYWCKRRRKQNCRNPDPPQTYSLPNTQINPANTSPDEDPNDQGEDLLNTSQDDHGSVVLEEGAVRYNPVRTDPE</sequence>
<dbReference type="GO" id="GO:0031295">
    <property type="term" value="P:T cell costimulation"/>
    <property type="evidence" value="ECO:0007669"/>
    <property type="project" value="TreeGrafter"/>
</dbReference>